<dbReference type="InterPro" id="IPR011042">
    <property type="entry name" value="6-blade_b-propeller_TolB-like"/>
</dbReference>
<dbReference type="PANTHER" id="PTHR36842">
    <property type="entry name" value="PROTEIN TOLB HOMOLOG"/>
    <property type="match status" value="1"/>
</dbReference>
<dbReference type="EMBL" id="PPFX01000009">
    <property type="protein sequence ID" value="PNU20709.1"/>
    <property type="molecule type" value="Genomic_DNA"/>
</dbReference>
<evidence type="ECO:0000259" key="2">
    <source>
        <dbReference type="Pfam" id="PF13860"/>
    </source>
</evidence>
<evidence type="ECO:0000313" key="4">
    <source>
        <dbReference type="Proteomes" id="UP000236340"/>
    </source>
</evidence>
<dbReference type="SUPFAM" id="SSF69304">
    <property type="entry name" value="Tricorn protease N-terminal domain"/>
    <property type="match status" value="2"/>
</dbReference>
<accession>A0A2K2HBV9</accession>
<dbReference type="Gene3D" id="2.60.40.4070">
    <property type="match status" value="1"/>
</dbReference>
<gene>
    <name evidence="3" type="ORF">C2E25_05675</name>
</gene>
<dbReference type="Proteomes" id="UP000236340">
    <property type="component" value="Unassembled WGS sequence"/>
</dbReference>
<dbReference type="PANTHER" id="PTHR36842:SF1">
    <property type="entry name" value="PROTEIN TOLB"/>
    <property type="match status" value="1"/>
</dbReference>
<evidence type="ECO:0000313" key="3">
    <source>
        <dbReference type="EMBL" id="PNU20709.1"/>
    </source>
</evidence>
<sequence length="1152" mass="124271">MFILVVLVCLPGVARAADSACARVQIEIAQEMTLERVAFDAKLVIHNKIPDKDLTDIRVEVTITDEAGAPHNDLFFIKLTSQDNIVETGSDGSAVNGDGVVAANNSAEIHWLIIPSPGAGGEDAAGRKYRVGANFTYSIDGQPELLPISPDSITVRPTAQLYLDYFMPRQVIGDNPFTRETEAPRPFPLAVRVLNDGFGPANKLRIDSAQPKIVANSQGLLVDFRLLGASVNDQPVLPSLTVDLGNLASKAVSTATWQMISTLSGRFTEFDVSFSHSDELGGELTSLVKETNPYYLVHMIKVNRPDRDDRLDFLADTDDDARHKPDRIFESEIRPGGTDRSASFLDINELQILSAPERPTAEKPDVDIALNLGSMPPNGWIFCSFADPSQGLLKLKDVVRSDGVHLDPNNFWVDEGFDDNFQPTHTLMFVDYREPGTPGGYTLVFEPPGDDLIPPTTRLVFNGPVVTMGETCLVTPQTNILFVASDNEGGSGIQEMRKKLVGVDTDFQPALPFKLADIGAHTLEFQAVDRALNVEPLQSVTLLVDDAAPVIDAFAVNPTVFAPGAPAGIAAQREVSLVLTASDATAQTLPTTFDISVNGKVVRSLKAEAVPGTGLTVVWDGRDANGKVVGEGDYTVTVSVSDGLDDPANPNAPPHHAMATAQVAVSGWVRERPLDPVVGANQQHPAISGTLVVWQDDRNGNWDIYARDASSTDSSLQLTSNTASQAWPDIDGNLVVWQDNRNGDWDIYRSFADAPGEQVVYSGPGDQERPVVSGNWVAWQDNRNGNWDIYAVDLSDPDGKVRAITSHERDQLHPALAGSMLVWEDYRHGLAEIYQVDLAAIAAGGDVADLEQRLTFDLETQTGPVIDNGVILWTDRRDGGREIYRFGDQGQALRLTYGEGERFGADLSGNLVVYTDTSAGSTDPNLAYLDISTGSSAVLSSHLARQEEPAVGSGPVVWQDNRDGNWQIYTADLQVVDRPIRVELSPGFNLVAVGADLVSRYPTAEALLASGTPPSLERVLTYSARHGRFFSTDQGGGFELRPGMALMLYAGESGSLQVAAAGESLSYTLLPGVNHIGLLSVPFGYRAFDLMRSIGLDAVLSVRRFNQGSGLWESASVRQGAGGPEPVGQNFPIEAGAGLILTMQQRVDGWQP</sequence>
<dbReference type="Gene3D" id="2.120.10.30">
    <property type="entry name" value="TolB, C-terminal domain"/>
    <property type="match status" value="2"/>
</dbReference>
<name>A0A2K2HBV9_9BACT</name>
<reference evidence="3 4" key="1">
    <citation type="journal article" date="2018" name="Genome Announc.">
        <title>Genome Sequence of Geothermobacter sp. HR-1 Iron Reducer from the Loihi Seamount.</title>
        <authorList>
            <person name="Smith H."/>
            <person name="Abuyen K."/>
            <person name="Tremblay J."/>
            <person name="Savalia P."/>
            <person name="Perez-Rodriguez I."/>
            <person name="Emerson D."/>
            <person name="Tully B."/>
            <person name="Amend J."/>
        </authorList>
    </citation>
    <scope>NUCLEOTIDE SEQUENCE [LARGE SCALE GENOMIC DNA]</scope>
    <source>
        <strain evidence="3 4">HR-1</strain>
    </source>
</reference>
<dbReference type="InterPro" id="IPR025965">
    <property type="entry name" value="FlgD/Vpr_Ig-like"/>
</dbReference>
<dbReference type="Pfam" id="PF13860">
    <property type="entry name" value="FlgD_ig"/>
    <property type="match status" value="1"/>
</dbReference>
<dbReference type="InterPro" id="IPR027618">
    <property type="entry name" value="Beta_prop_Msarc"/>
</dbReference>
<feature type="chain" id="PRO_5014335366" description="FlgD/Vpr Ig-like domain-containing protein" evidence="1">
    <location>
        <begin position="17"/>
        <end position="1152"/>
    </location>
</feature>
<comment type="caution">
    <text evidence="3">The sequence shown here is derived from an EMBL/GenBank/DDBJ whole genome shotgun (WGS) entry which is preliminary data.</text>
</comment>
<feature type="domain" description="FlgD/Vpr Ig-like" evidence="2">
    <location>
        <begin position="598"/>
        <end position="642"/>
    </location>
</feature>
<organism evidence="3 4">
    <name type="scientific">Geothermobacter hydrogeniphilus</name>
    <dbReference type="NCBI Taxonomy" id="1969733"/>
    <lineage>
        <taxon>Bacteria</taxon>
        <taxon>Pseudomonadati</taxon>
        <taxon>Thermodesulfobacteriota</taxon>
        <taxon>Desulfuromonadia</taxon>
        <taxon>Desulfuromonadales</taxon>
        <taxon>Geothermobacteraceae</taxon>
        <taxon>Geothermobacter</taxon>
    </lineage>
</organism>
<proteinExistence type="predicted"/>
<dbReference type="NCBIfam" id="TIGR04275">
    <property type="entry name" value="beta_prop_Msarc"/>
    <property type="match status" value="4"/>
</dbReference>
<feature type="signal peptide" evidence="1">
    <location>
        <begin position="1"/>
        <end position="16"/>
    </location>
</feature>
<evidence type="ECO:0000256" key="1">
    <source>
        <dbReference type="SAM" id="SignalP"/>
    </source>
</evidence>
<dbReference type="AlphaFoldDB" id="A0A2K2HBV9"/>
<keyword evidence="1" id="KW-0732">Signal</keyword>
<protein>
    <recommendedName>
        <fullName evidence="2">FlgD/Vpr Ig-like domain-containing protein</fullName>
    </recommendedName>
</protein>